<feature type="region of interest" description="Disordered" evidence="1">
    <location>
        <begin position="1"/>
        <end position="82"/>
    </location>
</feature>
<keyword evidence="3" id="KW-1185">Reference proteome</keyword>
<feature type="compositionally biased region" description="Polar residues" evidence="1">
    <location>
        <begin position="21"/>
        <end position="31"/>
    </location>
</feature>
<dbReference type="OrthoDB" id="2693038at2759"/>
<feature type="compositionally biased region" description="Polar residues" evidence="1">
    <location>
        <begin position="41"/>
        <end position="50"/>
    </location>
</feature>
<accession>A0A1X6MSA0</accession>
<gene>
    <name evidence="2" type="ORF">POSPLADRAFT_1040946</name>
</gene>
<protein>
    <submittedName>
        <fullName evidence="2">Uncharacterized protein</fullName>
    </submittedName>
</protein>
<dbReference type="GeneID" id="36322778"/>
<sequence length="95" mass="10078">MQPASAVNPANPRLSPIDQGAAQSKRSSLLNSPARLAYSSDGGSPSAVRSHSQRLEPIAQQPPFMESLPDQFGAVEPPPKDEKAAIRQLTVITCD</sequence>
<evidence type="ECO:0000256" key="1">
    <source>
        <dbReference type="SAM" id="MobiDB-lite"/>
    </source>
</evidence>
<dbReference type="AlphaFoldDB" id="A0A1X6MSA0"/>
<reference evidence="2 3" key="1">
    <citation type="submission" date="2017-04" db="EMBL/GenBank/DDBJ databases">
        <title>Genome Sequence of the Model Brown-Rot Fungus Postia placenta SB12.</title>
        <authorList>
            <consortium name="DOE Joint Genome Institute"/>
            <person name="Gaskell J."/>
            <person name="Kersten P."/>
            <person name="Larrondo L.F."/>
            <person name="Canessa P."/>
            <person name="Martinez D."/>
            <person name="Hibbett D."/>
            <person name="Schmoll M."/>
            <person name="Kubicek C.P."/>
            <person name="Martinez A.T."/>
            <person name="Yadav J."/>
            <person name="Master E."/>
            <person name="Magnuson J.K."/>
            <person name="James T."/>
            <person name="Yaver D."/>
            <person name="Berka R."/>
            <person name="Labutti K."/>
            <person name="Lipzen A."/>
            <person name="Aerts A."/>
            <person name="Barry K."/>
            <person name="Henrissat B."/>
            <person name="Blanchette R."/>
            <person name="Grigoriev I."/>
            <person name="Cullen D."/>
        </authorList>
    </citation>
    <scope>NUCLEOTIDE SEQUENCE [LARGE SCALE GENOMIC DNA]</scope>
    <source>
        <strain evidence="2 3">MAD-698-R-SB12</strain>
    </source>
</reference>
<evidence type="ECO:0000313" key="3">
    <source>
        <dbReference type="Proteomes" id="UP000194127"/>
    </source>
</evidence>
<dbReference type="Proteomes" id="UP000194127">
    <property type="component" value="Unassembled WGS sequence"/>
</dbReference>
<evidence type="ECO:0000313" key="2">
    <source>
        <dbReference type="EMBL" id="OSX59271.1"/>
    </source>
</evidence>
<dbReference type="RefSeq" id="XP_024336065.1">
    <property type="nucleotide sequence ID" value="XM_024477828.1"/>
</dbReference>
<dbReference type="EMBL" id="KZ110602">
    <property type="protein sequence ID" value="OSX59271.1"/>
    <property type="molecule type" value="Genomic_DNA"/>
</dbReference>
<organism evidence="2 3">
    <name type="scientific">Postia placenta MAD-698-R-SB12</name>
    <dbReference type="NCBI Taxonomy" id="670580"/>
    <lineage>
        <taxon>Eukaryota</taxon>
        <taxon>Fungi</taxon>
        <taxon>Dikarya</taxon>
        <taxon>Basidiomycota</taxon>
        <taxon>Agaricomycotina</taxon>
        <taxon>Agaricomycetes</taxon>
        <taxon>Polyporales</taxon>
        <taxon>Adustoporiaceae</taxon>
        <taxon>Rhodonia</taxon>
    </lineage>
</organism>
<name>A0A1X6MSA0_9APHY</name>
<proteinExistence type="predicted"/>